<dbReference type="GO" id="GO:0051539">
    <property type="term" value="F:4 iron, 4 sulfur cluster binding"/>
    <property type="evidence" value="ECO:0007669"/>
    <property type="project" value="UniProtKB-KW"/>
</dbReference>
<dbReference type="PROSITE" id="PS51379">
    <property type="entry name" value="4FE4S_FER_2"/>
    <property type="match status" value="1"/>
</dbReference>
<evidence type="ECO:0000256" key="2">
    <source>
        <dbReference type="ARBA" id="ARBA00022485"/>
    </source>
</evidence>
<dbReference type="InterPro" id="IPR009051">
    <property type="entry name" value="Helical_ferredxn"/>
</dbReference>
<evidence type="ECO:0000256" key="1">
    <source>
        <dbReference type="ARBA" id="ARBA00022448"/>
    </source>
</evidence>
<reference evidence="8 9" key="1">
    <citation type="journal article" date="2020" name="Nat. Commun.">
        <title>The structures of two archaeal type IV pili illuminate evolutionary relationships.</title>
        <authorList>
            <person name="Wang F."/>
            <person name="Baquero D.P."/>
            <person name="Su Z."/>
            <person name="Beltran L.C."/>
            <person name="Prangishvili D."/>
            <person name="Krupovic M."/>
            <person name="Egelman E.H."/>
        </authorList>
    </citation>
    <scope>NUCLEOTIDE SEQUENCE [LARGE SCALE GENOMIC DNA]</scope>
    <source>
        <strain evidence="8 9">2GA</strain>
    </source>
</reference>
<dbReference type="SUPFAM" id="SSF46548">
    <property type="entry name" value="alpha-helical ferredoxin"/>
    <property type="match status" value="1"/>
</dbReference>
<dbReference type="PROSITE" id="PS00198">
    <property type="entry name" value="4FE4S_FER_1"/>
    <property type="match status" value="2"/>
</dbReference>
<dbReference type="Gene3D" id="1.10.1060.10">
    <property type="entry name" value="Alpha-helical ferredoxin"/>
    <property type="match status" value="1"/>
</dbReference>
<dbReference type="PANTHER" id="PTHR43551">
    <property type="entry name" value="FUMARATE REDUCTASE IRON-SULFUR SUBUNIT"/>
    <property type="match status" value="1"/>
</dbReference>
<keyword evidence="4" id="KW-0249">Electron transport</keyword>
<sequence>MVAFYPHFVSASCTRCGNCVEICPSYMATGEIKNSPMGRLELIRRGAAPEELFTSFSKCTMCKRCAYRCPLGLDVAEVTRIVRESLARIGYAQPYVQKVVGNFLKTGNNIGMTPKVVEMAIRVAVRRAEKEKGDAPRVFLHMDGAYREAVSGAEEAPRRKYALLFPSSSDIFEFDAALRGYIYVLHRLGFDVVISLKVPDTANYGYYLSTESMYKIAEMYLAEIRKVSPALVVFGECGHGWHVFVSIVAPKTSTPSFHIHQLTYRAYTRGVLRLEKVDVERPVVYMDPCNYSRGALPIVKEPRALLKAIVGDFAEVWIEPRDSICCLGGGGLIAPEMLNTAVKYWQKLRKRLSLGAKTVVRPCATCKAQLKRVFNAMGLDANVTGVIELVYKAVR</sequence>
<comment type="caution">
    <text evidence="8">The sequence shown here is derived from an EMBL/GenBank/DDBJ whole genome shotgun (WGS) entry which is preliminary data.</text>
</comment>
<proteinExistence type="predicted"/>
<dbReference type="Pfam" id="PF02754">
    <property type="entry name" value="CCG"/>
    <property type="match status" value="1"/>
</dbReference>
<dbReference type="Proteomes" id="UP000554766">
    <property type="component" value="Unassembled WGS sequence"/>
</dbReference>
<keyword evidence="9" id="KW-1185">Reference proteome</keyword>
<evidence type="ECO:0000256" key="5">
    <source>
        <dbReference type="ARBA" id="ARBA00023004"/>
    </source>
</evidence>
<accession>A0A7L4PDE3</accession>
<dbReference type="InterPro" id="IPR017896">
    <property type="entry name" value="4Fe4S_Fe-S-bd"/>
</dbReference>
<evidence type="ECO:0000256" key="3">
    <source>
        <dbReference type="ARBA" id="ARBA00022723"/>
    </source>
</evidence>
<feature type="domain" description="4Fe-4S ferredoxin-type" evidence="7">
    <location>
        <begin position="4"/>
        <end position="35"/>
    </location>
</feature>
<gene>
    <name evidence="8" type="ORF">HC235_08730</name>
</gene>
<name>A0A7L4PDE3_9CREN</name>
<dbReference type="EMBL" id="JAAVJF010000004">
    <property type="protein sequence ID" value="NYR16010.1"/>
    <property type="molecule type" value="Genomic_DNA"/>
</dbReference>
<dbReference type="PANTHER" id="PTHR43551:SF1">
    <property type="entry name" value="HETERODISULFIDE REDUCTASE"/>
    <property type="match status" value="1"/>
</dbReference>
<dbReference type="Pfam" id="PF13183">
    <property type="entry name" value="Fer4_8"/>
    <property type="match status" value="1"/>
</dbReference>
<evidence type="ECO:0000256" key="4">
    <source>
        <dbReference type="ARBA" id="ARBA00022982"/>
    </source>
</evidence>
<organism evidence="8 9">
    <name type="scientific">Pyrobaculum arsenaticum</name>
    <dbReference type="NCBI Taxonomy" id="121277"/>
    <lineage>
        <taxon>Archaea</taxon>
        <taxon>Thermoproteota</taxon>
        <taxon>Thermoprotei</taxon>
        <taxon>Thermoproteales</taxon>
        <taxon>Thermoproteaceae</taxon>
        <taxon>Pyrobaculum</taxon>
    </lineage>
</organism>
<protein>
    <submittedName>
        <fullName evidence="8">(Fe-S)-binding protein</fullName>
    </submittedName>
</protein>
<keyword evidence="1" id="KW-0813">Transport</keyword>
<dbReference type="InterPro" id="IPR004017">
    <property type="entry name" value="Cys_rich_dom"/>
</dbReference>
<keyword evidence="3" id="KW-0479">Metal-binding</keyword>
<dbReference type="GeneID" id="5054909"/>
<dbReference type="GO" id="GO:0046872">
    <property type="term" value="F:metal ion binding"/>
    <property type="evidence" value="ECO:0007669"/>
    <property type="project" value="UniProtKB-KW"/>
</dbReference>
<dbReference type="RefSeq" id="WP_128867468.1">
    <property type="nucleotide sequence ID" value="NZ_JAAVJF010000004.1"/>
</dbReference>
<keyword evidence="6" id="KW-0411">Iron-sulfur</keyword>
<keyword evidence="5" id="KW-0408">Iron</keyword>
<evidence type="ECO:0000256" key="6">
    <source>
        <dbReference type="ARBA" id="ARBA00023014"/>
    </source>
</evidence>
<dbReference type="AlphaFoldDB" id="A0A7L4PDE3"/>
<evidence type="ECO:0000313" key="9">
    <source>
        <dbReference type="Proteomes" id="UP000554766"/>
    </source>
</evidence>
<keyword evidence="2" id="KW-0004">4Fe-4S</keyword>
<dbReference type="InterPro" id="IPR017900">
    <property type="entry name" value="4Fe4S_Fe_S_CS"/>
</dbReference>
<evidence type="ECO:0000259" key="7">
    <source>
        <dbReference type="PROSITE" id="PS51379"/>
    </source>
</evidence>
<evidence type="ECO:0000313" key="8">
    <source>
        <dbReference type="EMBL" id="NYR16010.1"/>
    </source>
</evidence>
<dbReference type="GO" id="GO:0016491">
    <property type="term" value="F:oxidoreductase activity"/>
    <property type="evidence" value="ECO:0007669"/>
    <property type="project" value="UniProtKB-ARBA"/>
</dbReference>